<keyword evidence="3" id="KW-0276">Fatty acid metabolism</keyword>
<dbReference type="Proteomes" id="UP000243589">
    <property type="component" value="Unassembled WGS sequence"/>
</dbReference>
<keyword evidence="2 7" id="KW-0436">Ligase</keyword>
<dbReference type="InterPro" id="IPR042099">
    <property type="entry name" value="ANL_N_sf"/>
</dbReference>
<comment type="caution">
    <text evidence="7">The sequence shown here is derived from an EMBL/GenBank/DDBJ whole genome shotgun (WGS) entry which is preliminary data.</text>
</comment>
<dbReference type="PANTHER" id="PTHR43272:SF32">
    <property type="entry name" value="AMP-DEPENDENT SYNTHETASE_LIGASE DOMAIN-CONTAINING PROTEIN"/>
    <property type="match status" value="1"/>
</dbReference>
<reference evidence="7 8" key="1">
    <citation type="submission" date="2016-01" db="EMBL/GenBank/DDBJ databases">
        <title>Use of Whole Genome Sequencing to ascertain that Brevibacterium massiliense (Roux, Raoult 2009) is a later heterotypic synonym of Brevibacterium ravenspurgense (Mages 2008).</title>
        <authorList>
            <person name="Bernier A.-M."/>
            <person name="Burdz T."/>
            <person name="Huynh C."/>
            <person name="Pachecho A.L."/>
            <person name="Wiebe D."/>
            <person name="Bonner C."/>
            <person name="Bernard K."/>
        </authorList>
    </citation>
    <scope>NUCLEOTIDE SEQUENCE [LARGE SCALE GENOMIC DNA]</scope>
    <source>
        <strain evidence="7 8">CCUG56047</strain>
    </source>
</reference>
<dbReference type="GO" id="GO:0016020">
    <property type="term" value="C:membrane"/>
    <property type="evidence" value="ECO:0007669"/>
    <property type="project" value="TreeGrafter"/>
</dbReference>
<dbReference type="SUPFAM" id="SSF56801">
    <property type="entry name" value="Acetyl-CoA synthetase-like"/>
    <property type="match status" value="1"/>
</dbReference>
<dbReference type="InterPro" id="IPR020845">
    <property type="entry name" value="AMP-binding_CS"/>
</dbReference>
<evidence type="ECO:0000313" key="8">
    <source>
        <dbReference type="Proteomes" id="UP000243589"/>
    </source>
</evidence>
<keyword evidence="4" id="KW-0443">Lipid metabolism</keyword>
<accession>A0A150H7D0</accession>
<dbReference type="PROSITE" id="PS00455">
    <property type="entry name" value="AMP_BINDING"/>
    <property type="match status" value="1"/>
</dbReference>
<organism evidence="7 8">
    <name type="scientific">Brevibacterium ravenspurgense</name>
    <dbReference type="NCBI Taxonomy" id="479117"/>
    <lineage>
        <taxon>Bacteria</taxon>
        <taxon>Bacillati</taxon>
        <taxon>Actinomycetota</taxon>
        <taxon>Actinomycetes</taxon>
        <taxon>Micrococcales</taxon>
        <taxon>Brevibacteriaceae</taxon>
        <taxon>Brevibacterium</taxon>
    </lineage>
</organism>
<proteinExistence type="inferred from homology"/>
<dbReference type="CDD" id="cd05907">
    <property type="entry name" value="VL_LC_FACS_like"/>
    <property type="match status" value="1"/>
</dbReference>
<evidence type="ECO:0000256" key="2">
    <source>
        <dbReference type="ARBA" id="ARBA00022598"/>
    </source>
</evidence>
<sequence length="600" mass="64738">MTLMMPMSSTPLEFELDTVSTIPDALIARVEIDPHAHLLSRLESGREEEVSAREFLSDILARAKGLMKRGVGPGVRVGIFGPTSYDWTVMDFAISFAGGISVPFYDTSSRDQVAWILEDAGVTIAAAQDEEYAQRLREAAAGDIEVVVWDNGCPELVAEGRSVSDDELTQHRSAVQQADVATIIYTSGTTGKSRGCELTHANFVQTVQAARAHVPEVFYTGARCLLFLPTAHVFARFIQTACIIQGVVLAHEADLTKLTESLGLFRPTFILGVPRVFEKVFNAALQNAESSGKGKIFSAAENVAVAFSEAKSKGKVPLGLKLQHAVFDKLVYSKLRNILGGQAAHAVSGGGPLGSRLGHFFAGVGIDVLEGYGLTETTAPISVNTPGRSRIGTVGTPLPGCSVALAPDGEMLAKGVCVFKDYLHNDEATKNSFVDGWFRTGDMGSIDEDGFITITGRKKELIVTAGGKNVAPAPLEDIIRRHPVVGQPVVIGEGQKFVSALIFLDSEMLPGWLESKGLPEMSLEEAAKHERVQHAVQKVIDRANKTVSRAESIRSFRILPVELTVENGYLSAKQSVKRHLVTRDFAEAIDDIYAQHKPAE</sequence>
<dbReference type="RefSeq" id="WP_062020972.1">
    <property type="nucleotide sequence ID" value="NZ_LQQC01000010.1"/>
</dbReference>
<evidence type="ECO:0000256" key="4">
    <source>
        <dbReference type="ARBA" id="ARBA00023098"/>
    </source>
</evidence>
<comment type="similarity">
    <text evidence="1">Belongs to the ATP-dependent AMP-binding enzyme family.</text>
</comment>
<dbReference type="InterPro" id="IPR000873">
    <property type="entry name" value="AMP-dep_synth/lig_dom"/>
</dbReference>
<evidence type="ECO:0000256" key="1">
    <source>
        <dbReference type="ARBA" id="ARBA00006432"/>
    </source>
</evidence>
<evidence type="ECO:0000313" key="7">
    <source>
        <dbReference type="EMBL" id="KXZ58012.1"/>
    </source>
</evidence>
<evidence type="ECO:0000256" key="5">
    <source>
        <dbReference type="ARBA" id="ARBA00032875"/>
    </source>
</evidence>
<dbReference type="Pfam" id="PF23562">
    <property type="entry name" value="AMP-binding_C_3"/>
    <property type="match status" value="1"/>
</dbReference>
<keyword evidence="8" id="KW-1185">Reference proteome</keyword>
<dbReference type="PANTHER" id="PTHR43272">
    <property type="entry name" value="LONG-CHAIN-FATTY-ACID--COA LIGASE"/>
    <property type="match status" value="1"/>
</dbReference>
<dbReference type="EMBL" id="LQQC01000010">
    <property type="protein sequence ID" value="KXZ58012.1"/>
    <property type="molecule type" value="Genomic_DNA"/>
</dbReference>
<dbReference type="Gene3D" id="3.40.50.12780">
    <property type="entry name" value="N-terminal domain of ligase-like"/>
    <property type="match status" value="1"/>
</dbReference>
<dbReference type="Pfam" id="PF00501">
    <property type="entry name" value="AMP-binding"/>
    <property type="match status" value="1"/>
</dbReference>
<gene>
    <name evidence="7" type="ORF">Bravens_01044</name>
</gene>
<feature type="domain" description="AMP-dependent synthetase/ligase" evidence="6">
    <location>
        <begin position="45"/>
        <end position="423"/>
    </location>
</feature>
<dbReference type="GO" id="GO:0004467">
    <property type="term" value="F:long-chain fatty acid-CoA ligase activity"/>
    <property type="evidence" value="ECO:0007669"/>
    <property type="project" value="TreeGrafter"/>
</dbReference>
<evidence type="ECO:0000259" key="6">
    <source>
        <dbReference type="Pfam" id="PF00501"/>
    </source>
</evidence>
<protein>
    <recommendedName>
        <fullName evidence="5">Acyl-CoA synthetase</fullName>
    </recommendedName>
</protein>
<name>A0A150H7D0_9MICO</name>
<evidence type="ECO:0000256" key="3">
    <source>
        <dbReference type="ARBA" id="ARBA00022832"/>
    </source>
</evidence>
<dbReference type="PATRIC" id="fig|479117.4.peg.1042"/>
<dbReference type="AlphaFoldDB" id="A0A150H7D0"/>